<evidence type="ECO:0000256" key="1">
    <source>
        <dbReference type="ARBA" id="ARBA00004123"/>
    </source>
</evidence>
<evidence type="ECO:0000256" key="2">
    <source>
        <dbReference type="ARBA" id="ARBA00004286"/>
    </source>
</evidence>
<name>A0AAV9UTF2_9PEZI</name>
<evidence type="ECO:0000256" key="7">
    <source>
        <dbReference type="ARBA" id="ARBA00022691"/>
    </source>
</evidence>
<comment type="subunit">
    <text evidence="3">Component of the NuA4 histone acetyltransferase complex.</text>
</comment>
<keyword evidence="9" id="KW-0862">Zinc</keyword>
<evidence type="ECO:0000313" key="15">
    <source>
        <dbReference type="EMBL" id="KAK6344511.1"/>
    </source>
</evidence>
<dbReference type="PROSITE" id="PS50013">
    <property type="entry name" value="CHROMO_2"/>
    <property type="match status" value="1"/>
</dbReference>
<feature type="region of interest" description="Disordered" evidence="11">
    <location>
        <begin position="1"/>
        <end position="31"/>
    </location>
</feature>
<feature type="domain" description="Post-SET" evidence="14">
    <location>
        <begin position="443"/>
        <end position="459"/>
    </location>
</feature>
<keyword evidence="7" id="KW-0949">S-adenosyl-L-methionine</keyword>
<dbReference type="InterPro" id="IPR007728">
    <property type="entry name" value="Pre-SET_dom"/>
</dbReference>
<dbReference type="InterPro" id="IPR016197">
    <property type="entry name" value="Chromo-like_dom_sf"/>
</dbReference>
<evidence type="ECO:0000259" key="12">
    <source>
        <dbReference type="PROSITE" id="PS50013"/>
    </source>
</evidence>
<dbReference type="GO" id="GO:0005694">
    <property type="term" value="C:chromosome"/>
    <property type="evidence" value="ECO:0007669"/>
    <property type="project" value="UniProtKB-SubCell"/>
</dbReference>
<evidence type="ECO:0000259" key="14">
    <source>
        <dbReference type="PROSITE" id="PS50868"/>
    </source>
</evidence>
<keyword evidence="4" id="KW-0158">Chromosome</keyword>
<keyword evidence="10" id="KW-0539">Nucleus</keyword>
<comment type="subcellular location">
    <subcellularLocation>
        <location evidence="2">Chromosome</location>
    </subcellularLocation>
    <subcellularLocation>
        <location evidence="1">Nucleus</location>
    </subcellularLocation>
</comment>
<dbReference type="PROSITE" id="PS00598">
    <property type="entry name" value="CHROMO_1"/>
    <property type="match status" value="1"/>
</dbReference>
<accession>A0AAV9UTF2</accession>
<dbReference type="InterPro" id="IPR001214">
    <property type="entry name" value="SET_dom"/>
</dbReference>
<keyword evidence="5" id="KW-0489">Methyltransferase</keyword>
<dbReference type="InterPro" id="IPR000953">
    <property type="entry name" value="Chromo/chromo_shadow_dom"/>
</dbReference>
<dbReference type="InterPro" id="IPR023779">
    <property type="entry name" value="Chromodomain_CS"/>
</dbReference>
<evidence type="ECO:0008006" key="17">
    <source>
        <dbReference type="Google" id="ProtNLM"/>
    </source>
</evidence>
<dbReference type="GO" id="GO:0008270">
    <property type="term" value="F:zinc ion binding"/>
    <property type="evidence" value="ECO:0007669"/>
    <property type="project" value="InterPro"/>
</dbReference>
<dbReference type="Pfam" id="PF05033">
    <property type="entry name" value="Pre-SET"/>
    <property type="match status" value="1"/>
</dbReference>
<dbReference type="GO" id="GO:0005634">
    <property type="term" value="C:nucleus"/>
    <property type="evidence" value="ECO:0007669"/>
    <property type="project" value="UniProtKB-SubCell"/>
</dbReference>
<dbReference type="CDD" id="cd18632">
    <property type="entry name" value="CD_Clr4_like"/>
    <property type="match status" value="1"/>
</dbReference>
<feature type="domain" description="SET" evidence="13">
    <location>
        <begin position="299"/>
        <end position="427"/>
    </location>
</feature>
<sequence>MTGTAVLTALPVGGQPQEGQDLNAEPEASPPGVEYEVQKIVGEKADKTTGEILYLVRWKNFTKDYDTWEPISNLDGCQVVLDKWEERKKAKLIPKNEKVKMSKVVKTAPTTNGRGRKRSRSQSDSGPDSSHTKRATTATTKSLQKLQLDSEKDAPSTSPKPTPVDETESHPDRLAFIEKLKKLAGPEITIVNHVDSDPSPPLDFTFVNDYVYRDGVPVPEEEFNWGCKTCKGPFGCATTQIDDCECAKMNHESLQRLAYKHNGLLKFPQESAYAIHECNAQCDCYARCPNKVVLKGRQVPLEIFKTKNKGWGLRCPIDLPAGKFIDRYIGEVITPAEADRRTQIQELRGLTYLFDLDKFAEDDEDQEIYCVDGGDFGGVTRFINHSCEPNLMIHVVTHNRSRLDIYDLALFTCRKISAGEELTFEYTRSEGVESTEEVPEDKKKFPCYCGAKKCRGWLW</sequence>
<dbReference type="SMART" id="SM00298">
    <property type="entry name" value="CHROMO"/>
    <property type="match status" value="1"/>
</dbReference>
<dbReference type="Pfam" id="PF00385">
    <property type="entry name" value="Chromo"/>
    <property type="match status" value="1"/>
</dbReference>
<dbReference type="PROSITE" id="PS50868">
    <property type="entry name" value="POST_SET"/>
    <property type="match status" value="1"/>
</dbReference>
<keyword evidence="6" id="KW-0808">Transferase</keyword>
<organism evidence="15 16">
    <name type="scientific">Orbilia brochopaga</name>
    <dbReference type="NCBI Taxonomy" id="3140254"/>
    <lineage>
        <taxon>Eukaryota</taxon>
        <taxon>Fungi</taxon>
        <taxon>Dikarya</taxon>
        <taxon>Ascomycota</taxon>
        <taxon>Pezizomycotina</taxon>
        <taxon>Orbiliomycetes</taxon>
        <taxon>Orbiliales</taxon>
        <taxon>Orbiliaceae</taxon>
        <taxon>Orbilia</taxon>
    </lineage>
</organism>
<protein>
    <recommendedName>
        <fullName evidence="17">Histone-lysine N-methyltransferase</fullName>
    </recommendedName>
</protein>
<evidence type="ECO:0000313" key="16">
    <source>
        <dbReference type="Proteomes" id="UP001375240"/>
    </source>
</evidence>
<evidence type="ECO:0000256" key="3">
    <source>
        <dbReference type="ARBA" id="ARBA00011353"/>
    </source>
</evidence>
<evidence type="ECO:0000259" key="13">
    <source>
        <dbReference type="PROSITE" id="PS50280"/>
    </source>
</evidence>
<dbReference type="SUPFAM" id="SSF54160">
    <property type="entry name" value="Chromo domain-like"/>
    <property type="match status" value="1"/>
</dbReference>
<gene>
    <name evidence="15" type="ORF">TWF696_008145</name>
</gene>
<dbReference type="EMBL" id="JAVHNQ010000006">
    <property type="protein sequence ID" value="KAK6344511.1"/>
    <property type="molecule type" value="Genomic_DNA"/>
</dbReference>
<evidence type="ECO:0000256" key="10">
    <source>
        <dbReference type="ARBA" id="ARBA00023242"/>
    </source>
</evidence>
<dbReference type="GO" id="GO:0032259">
    <property type="term" value="P:methylation"/>
    <property type="evidence" value="ECO:0007669"/>
    <property type="project" value="UniProtKB-KW"/>
</dbReference>
<dbReference type="Gene3D" id="2.40.50.40">
    <property type="match status" value="1"/>
</dbReference>
<feature type="compositionally biased region" description="Polar residues" evidence="11">
    <location>
        <begin position="135"/>
        <end position="147"/>
    </location>
</feature>
<dbReference type="SMART" id="SM00317">
    <property type="entry name" value="SET"/>
    <property type="match status" value="1"/>
</dbReference>
<dbReference type="Pfam" id="PF00856">
    <property type="entry name" value="SET"/>
    <property type="match status" value="1"/>
</dbReference>
<dbReference type="GO" id="GO:0042054">
    <property type="term" value="F:histone methyltransferase activity"/>
    <property type="evidence" value="ECO:0007669"/>
    <property type="project" value="InterPro"/>
</dbReference>
<dbReference type="InterPro" id="IPR023780">
    <property type="entry name" value="Chromo_domain"/>
</dbReference>
<dbReference type="PANTHER" id="PTHR46223">
    <property type="entry name" value="HISTONE-LYSINE N-METHYLTRANSFERASE SUV39H"/>
    <property type="match status" value="1"/>
</dbReference>
<dbReference type="AlphaFoldDB" id="A0AAV9UTF2"/>
<dbReference type="InterPro" id="IPR003616">
    <property type="entry name" value="Post-SET_dom"/>
</dbReference>
<evidence type="ECO:0000256" key="4">
    <source>
        <dbReference type="ARBA" id="ARBA00022454"/>
    </source>
</evidence>
<dbReference type="SMART" id="SM00468">
    <property type="entry name" value="PreSET"/>
    <property type="match status" value="1"/>
</dbReference>
<keyword evidence="16" id="KW-1185">Reference proteome</keyword>
<evidence type="ECO:0000256" key="11">
    <source>
        <dbReference type="SAM" id="MobiDB-lite"/>
    </source>
</evidence>
<evidence type="ECO:0000256" key="9">
    <source>
        <dbReference type="ARBA" id="ARBA00022833"/>
    </source>
</evidence>
<dbReference type="PROSITE" id="PS50280">
    <property type="entry name" value="SET"/>
    <property type="match status" value="1"/>
</dbReference>
<feature type="region of interest" description="Disordered" evidence="11">
    <location>
        <begin position="100"/>
        <end position="171"/>
    </location>
</feature>
<dbReference type="PANTHER" id="PTHR46223:SF3">
    <property type="entry name" value="HISTONE-LYSINE N-METHYLTRANSFERASE SET-23"/>
    <property type="match status" value="1"/>
</dbReference>
<dbReference type="InterPro" id="IPR046341">
    <property type="entry name" value="SET_dom_sf"/>
</dbReference>
<dbReference type="InterPro" id="IPR050973">
    <property type="entry name" value="H3K9_Histone-Lys_N-MTase"/>
</dbReference>
<evidence type="ECO:0000256" key="8">
    <source>
        <dbReference type="ARBA" id="ARBA00022723"/>
    </source>
</evidence>
<reference evidence="15 16" key="1">
    <citation type="submission" date="2019-10" db="EMBL/GenBank/DDBJ databases">
        <authorList>
            <person name="Palmer J.M."/>
        </authorList>
    </citation>
    <scope>NUCLEOTIDE SEQUENCE [LARGE SCALE GENOMIC DNA]</scope>
    <source>
        <strain evidence="15 16">TWF696</strain>
    </source>
</reference>
<comment type="caution">
    <text evidence="15">The sequence shown here is derived from an EMBL/GenBank/DDBJ whole genome shotgun (WGS) entry which is preliminary data.</text>
</comment>
<evidence type="ECO:0000256" key="5">
    <source>
        <dbReference type="ARBA" id="ARBA00022603"/>
    </source>
</evidence>
<keyword evidence="8" id="KW-0479">Metal-binding</keyword>
<proteinExistence type="predicted"/>
<evidence type="ECO:0000256" key="6">
    <source>
        <dbReference type="ARBA" id="ARBA00022679"/>
    </source>
</evidence>
<dbReference type="Gene3D" id="2.170.270.10">
    <property type="entry name" value="SET domain"/>
    <property type="match status" value="1"/>
</dbReference>
<dbReference type="SUPFAM" id="SSF82199">
    <property type="entry name" value="SET domain"/>
    <property type="match status" value="1"/>
</dbReference>
<feature type="domain" description="Chromo" evidence="12">
    <location>
        <begin position="35"/>
        <end position="96"/>
    </location>
</feature>
<dbReference type="SMART" id="SM00508">
    <property type="entry name" value="PostSET"/>
    <property type="match status" value="1"/>
</dbReference>
<dbReference type="Proteomes" id="UP001375240">
    <property type="component" value="Unassembled WGS sequence"/>
</dbReference>